<keyword evidence="1" id="KW-0472">Membrane</keyword>
<dbReference type="KEGG" id="naer:MJ1_0096"/>
<proteinExistence type="predicted"/>
<reference evidence="3" key="1">
    <citation type="journal article" date="2022" name="Int. J. Syst. Evol. Microbiol.">
        <title>Nanobdella aerobiophila gen. nov., sp. nov., a thermoacidophilic, obligate ectosymbiotic archaeon, and proposal of Nanobdellaceae fam. nov., Nanobdellales ord. nov. and Nanobdellia class. nov.</title>
        <authorList>
            <person name="Kato S."/>
            <person name="Ogasawara A."/>
            <person name="Itoh T."/>
            <person name="Sakai H.D."/>
            <person name="Shimizu M."/>
            <person name="Yuki M."/>
            <person name="Kaneko M."/>
            <person name="Takashina T."/>
            <person name="Ohkuma M."/>
        </authorList>
    </citation>
    <scope>NUCLEOTIDE SEQUENCE [LARGE SCALE GENOMIC DNA]</scope>
    <source>
        <strain evidence="3">MJ1</strain>
    </source>
</reference>
<dbReference type="GeneID" id="74568047"/>
<dbReference type="Proteomes" id="UP001055553">
    <property type="component" value="Chromosome"/>
</dbReference>
<accession>A0A915SKE3</accession>
<name>A0A915SKE3_9ARCH</name>
<gene>
    <name evidence="2" type="ORF">MJ1_0096</name>
</gene>
<dbReference type="RefSeq" id="WP_258393310.1">
    <property type="nucleotide sequence ID" value="NZ_AP019769.1"/>
</dbReference>
<feature type="transmembrane region" description="Helical" evidence="1">
    <location>
        <begin position="6"/>
        <end position="23"/>
    </location>
</feature>
<dbReference type="EMBL" id="AP019769">
    <property type="protein sequence ID" value="BBL45271.1"/>
    <property type="molecule type" value="Genomic_DNA"/>
</dbReference>
<keyword evidence="1" id="KW-1133">Transmembrane helix</keyword>
<keyword evidence="1" id="KW-0812">Transmembrane</keyword>
<feature type="transmembrane region" description="Helical" evidence="1">
    <location>
        <begin position="48"/>
        <end position="74"/>
    </location>
</feature>
<dbReference type="AlphaFoldDB" id="A0A915SKE3"/>
<protein>
    <submittedName>
        <fullName evidence="2">Uncharacterized protein</fullName>
    </submittedName>
</protein>
<evidence type="ECO:0000313" key="3">
    <source>
        <dbReference type="Proteomes" id="UP001055553"/>
    </source>
</evidence>
<sequence length="90" mass="10556">MIYDLVAYSLLFIAGFVSAEYVTRKTSTEFIIEIKTKTKRYHTKIHHAYLFIAGIISTIYDIYLLALLFFGISIHDIVLELNKRFFKKSK</sequence>
<keyword evidence="3" id="KW-1185">Reference proteome</keyword>
<organism evidence="2 3">
    <name type="scientific">Nanobdella aerobiophila</name>
    <dbReference type="NCBI Taxonomy" id="2586965"/>
    <lineage>
        <taxon>Archaea</taxon>
        <taxon>Nanobdellota</taxon>
        <taxon>Nanobdellia</taxon>
        <taxon>Nanobdellales</taxon>
        <taxon>Nanobdellaceae</taxon>
        <taxon>Nanobdella</taxon>
    </lineage>
</organism>
<evidence type="ECO:0000256" key="1">
    <source>
        <dbReference type="SAM" id="Phobius"/>
    </source>
</evidence>
<evidence type="ECO:0000313" key="2">
    <source>
        <dbReference type="EMBL" id="BBL45271.1"/>
    </source>
</evidence>